<reference evidence="1" key="1">
    <citation type="submission" date="2020-01" db="EMBL/GenBank/DDBJ databases">
        <authorList>
            <consortium name="DOE Joint Genome Institute"/>
            <person name="Haridas S."/>
            <person name="Albert R."/>
            <person name="Binder M."/>
            <person name="Bloem J."/>
            <person name="Labutti K."/>
            <person name="Salamov A."/>
            <person name="Andreopoulos B."/>
            <person name="Baker S.E."/>
            <person name="Barry K."/>
            <person name="Bills G."/>
            <person name="Bluhm B.H."/>
            <person name="Cannon C."/>
            <person name="Castanera R."/>
            <person name="Culley D.E."/>
            <person name="Daum C."/>
            <person name="Ezra D."/>
            <person name="Gonzalez J.B."/>
            <person name="Henrissat B."/>
            <person name="Kuo A."/>
            <person name="Liang C."/>
            <person name="Lipzen A."/>
            <person name="Lutzoni F."/>
            <person name="Magnuson J."/>
            <person name="Mondo S."/>
            <person name="Nolan M."/>
            <person name="Ohm R."/>
            <person name="Pangilinan J."/>
            <person name="Park H.-J."/>
            <person name="Ramirez L."/>
            <person name="Alfaro M."/>
            <person name="Sun H."/>
            <person name="Tritt A."/>
            <person name="Yoshinaga Y."/>
            <person name="Zwiers L.-H."/>
            <person name="Turgeon B.G."/>
            <person name="Goodwin S.B."/>
            <person name="Spatafora J.W."/>
            <person name="Crous P.W."/>
            <person name="Grigoriev I.V."/>
        </authorList>
    </citation>
    <scope>NUCLEOTIDE SEQUENCE</scope>
    <source>
        <strain evidence="1">IPT5</strain>
    </source>
</reference>
<name>A0A6A7B4Q8_9PLEO</name>
<protein>
    <submittedName>
        <fullName evidence="1">Uncharacterized protein</fullName>
    </submittedName>
</protein>
<dbReference type="AlphaFoldDB" id="A0A6A7B4Q8"/>
<dbReference type="EMBL" id="MU006307">
    <property type="protein sequence ID" value="KAF2850313.1"/>
    <property type="molecule type" value="Genomic_DNA"/>
</dbReference>
<proteinExistence type="predicted"/>
<dbReference type="Proteomes" id="UP000799423">
    <property type="component" value="Unassembled WGS sequence"/>
</dbReference>
<evidence type="ECO:0000313" key="1">
    <source>
        <dbReference type="EMBL" id="KAF2850313.1"/>
    </source>
</evidence>
<accession>A0A6A7B4Q8</accession>
<sequence>MGLHGMLGCVSAFRRRHFLFRKIEVWYSGAAHGLLSLTTTLLAIVTQVLSACIGACFSDDN</sequence>
<evidence type="ECO:0000313" key="2">
    <source>
        <dbReference type="Proteomes" id="UP000799423"/>
    </source>
</evidence>
<keyword evidence="2" id="KW-1185">Reference proteome</keyword>
<organism evidence="1 2">
    <name type="scientific">Plenodomus tracheiphilus IPT5</name>
    <dbReference type="NCBI Taxonomy" id="1408161"/>
    <lineage>
        <taxon>Eukaryota</taxon>
        <taxon>Fungi</taxon>
        <taxon>Dikarya</taxon>
        <taxon>Ascomycota</taxon>
        <taxon>Pezizomycotina</taxon>
        <taxon>Dothideomycetes</taxon>
        <taxon>Pleosporomycetidae</taxon>
        <taxon>Pleosporales</taxon>
        <taxon>Pleosporineae</taxon>
        <taxon>Leptosphaeriaceae</taxon>
        <taxon>Plenodomus</taxon>
    </lineage>
</organism>
<gene>
    <name evidence="1" type="ORF">T440DRAFT_110716</name>
</gene>